<evidence type="ECO:0000256" key="5">
    <source>
        <dbReference type="SAM" id="MobiDB-lite"/>
    </source>
</evidence>
<evidence type="ECO:0000259" key="6">
    <source>
        <dbReference type="PROSITE" id="PS50219"/>
    </source>
</evidence>
<evidence type="ECO:0000313" key="8">
    <source>
        <dbReference type="Proteomes" id="UP000033647"/>
    </source>
</evidence>
<dbReference type="OrthoDB" id="5325112at2759"/>
<evidence type="ECO:0000256" key="4">
    <source>
        <dbReference type="ARBA" id="ARBA00022927"/>
    </source>
</evidence>
<keyword evidence="2" id="KW-0813">Transport</keyword>
<name>A0A0F4GTM3_9PEZI</name>
<keyword evidence="3" id="KW-0963">Cytoplasm</keyword>
<organism evidence="7 8">
    <name type="scientific">Zymoseptoria brevis</name>
    <dbReference type="NCBI Taxonomy" id="1047168"/>
    <lineage>
        <taxon>Eukaryota</taxon>
        <taxon>Fungi</taxon>
        <taxon>Dikarya</taxon>
        <taxon>Ascomycota</taxon>
        <taxon>Pezizomycotina</taxon>
        <taxon>Dothideomycetes</taxon>
        <taxon>Dothideomycetidae</taxon>
        <taxon>Mycosphaerellales</taxon>
        <taxon>Mycosphaerellaceae</taxon>
        <taxon>Zymoseptoria</taxon>
    </lineage>
</organism>
<feature type="region of interest" description="Disordered" evidence="5">
    <location>
        <begin position="243"/>
        <end position="358"/>
    </location>
</feature>
<dbReference type="GO" id="GO:0016020">
    <property type="term" value="C:membrane"/>
    <property type="evidence" value="ECO:0007669"/>
    <property type="project" value="TreeGrafter"/>
</dbReference>
<feature type="region of interest" description="Disordered" evidence="5">
    <location>
        <begin position="1"/>
        <end position="28"/>
    </location>
</feature>
<dbReference type="GO" id="GO:0005737">
    <property type="term" value="C:cytoplasm"/>
    <property type="evidence" value="ECO:0007669"/>
    <property type="project" value="UniProtKB-SubCell"/>
</dbReference>
<dbReference type="PANTHER" id="PTHR12894">
    <property type="entry name" value="CNH DOMAIN CONTAINING"/>
    <property type="match status" value="1"/>
</dbReference>
<evidence type="ECO:0000313" key="7">
    <source>
        <dbReference type="EMBL" id="KJY00795.1"/>
    </source>
</evidence>
<proteinExistence type="predicted"/>
<comment type="subcellular location">
    <subcellularLocation>
        <location evidence="1">Cytoplasm</location>
    </subcellularLocation>
</comment>
<gene>
    <name evidence="7" type="ORF">TI39_contig312g00030</name>
</gene>
<evidence type="ECO:0000256" key="1">
    <source>
        <dbReference type="ARBA" id="ARBA00004496"/>
    </source>
</evidence>
<feature type="compositionally biased region" description="Low complexity" evidence="5">
    <location>
        <begin position="9"/>
        <end position="28"/>
    </location>
</feature>
<feature type="compositionally biased region" description="Low complexity" evidence="5">
    <location>
        <begin position="317"/>
        <end position="330"/>
    </location>
</feature>
<feature type="domain" description="CNH" evidence="6">
    <location>
        <begin position="50"/>
        <end position="458"/>
    </location>
</feature>
<dbReference type="GO" id="GO:0034058">
    <property type="term" value="P:endosomal vesicle fusion"/>
    <property type="evidence" value="ECO:0007669"/>
    <property type="project" value="TreeGrafter"/>
</dbReference>
<dbReference type="STRING" id="1047168.A0A0F4GTM3"/>
<dbReference type="AlphaFoldDB" id="A0A0F4GTM3"/>
<dbReference type="Proteomes" id="UP000033647">
    <property type="component" value="Unassembled WGS sequence"/>
</dbReference>
<keyword evidence="4" id="KW-0653">Protein transport</keyword>
<accession>A0A0F4GTM3</accession>
<dbReference type="GO" id="GO:0015031">
    <property type="term" value="P:protein transport"/>
    <property type="evidence" value="ECO:0007669"/>
    <property type="project" value="UniProtKB-KW"/>
</dbReference>
<dbReference type="EMBL" id="LAFY01000304">
    <property type="protein sequence ID" value="KJY00795.1"/>
    <property type="molecule type" value="Genomic_DNA"/>
</dbReference>
<sequence length="1174" mass="129372">MESTDESTPESSSIVTNTTTSTTTDGTPGTYTLRELICDVPLSTDEQGVKSHITCVDAWNGNLYIGTSSGQILHYVSIPPGPSDDSGLPSYIFATNIEPAYKQQQEGADQGVKQILILPNAGKACIVCNSTLTFYTLPELSPAYDGRIQQAGCLWVGGLDLNEEAEEGSQHGTVVVICLRQRLRLIRIGDEASPRKIRDIELGGVSALQRRGDLACVADGTAYSLLDVVNQRKNELFTISSLSEPVPLPPELQPGRPPANHRSSRSVSSQSPARPGREHQRNVSLGNQLLDSQVQQNSQQRAGSPSAWPARGSSRLASPAAISSRESSPARSEEPIARPSMDSQPPSEAVAPPALLPNILSPTSNEFLLTTGTRENEPGVGMFVNLEGDVVRGTIEFTSYPHSVVLDRPSQQSPQLAMGDPSDPGYVLAVVRRQVDVSVERCIEIQQWNADPGEAQRTKEWLVLDTITEDSQSDGSTRSAGLRNASTSAELAAEGVTGNLRLRRLKLGNRKADESESNRNKEEDGLAGRFAQTQANVLLFADDKVSWIVRTPLIAQLNGLLGQAMQQVDKKLTIDVSVVQRVFNSMRGQEPRDELEFLTLTYARQKSALLLFGNLVLQTAQGVTAYEHDKRRAEDALTSSDLDPRIVLTLVTPFDEEIAEGTEGIWMPQGLRDTIDTLRESFDASNIVRESTGPYVDNLLNVVKPYLMLWRKKKGFGSVADEVHVFQTVDAALLHLLLVLDQNSTRGPAIAGSVRAELNDVVDKGVDCFDRAVELFEQFHRLYVLSRLYQSRKMVSHVLATWKRIIEGEQDAGGELVEGEQHLRRYLTKIRDAALVQEYGAWLANRNPKVGVQIFADETSRVKFEPTEAVAILKEKAPGAVKDYLEHLVFGKNHIQYVNDLIAFYLDTVLAELEASATSRNILLDSYSTYRALQPPKATYRQFITDNSLADEWWHNRLRLLQLLDGSHGAATAYDLPSLTARLAPYKNLLVPESIILHAREADHDPALRLLVHGLADYDTAIRYCLLAGSTIFHPSSSHSSSSAPLPTKEEQSHLFHLLLEEFFKIPDLGDRIARSAELLDRFGAWFDVEMVLDKLPDDWAVDLVEGFLVAALRGLVTERNESAVERALWSARHLRVSAEGVDKREEHGGFVLIEKTGRDDAGNAGDRTIDVET</sequence>
<dbReference type="GO" id="GO:0006914">
    <property type="term" value="P:autophagy"/>
    <property type="evidence" value="ECO:0007669"/>
    <property type="project" value="TreeGrafter"/>
</dbReference>
<reference evidence="7 8" key="1">
    <citation type="submission" date="2015-03" db="EMBL/GenBank/DDBJ databases">
        <title>RNA-seq based gene annotation and comparative genomics of four Zymoseptoria species reveal species-specific pathogenicity related genes and transposable element activity.</title>
        <authorList>
            <person name="Grandaubert J."/>
            <person name="Bhattacharyya A."/>
            <person name="Stukenbrock E.H."/>
        </authorList>
    </citation>
    <scope>NUCLEOTIDE SEQUENCE [LARGE SCALE GENOMIC DNA]</scope>
    <source>
        <strain evidence="7 8">Zb18110</strain>
    </source>
</reference>
<protein>
    <submittedName>
        <fullName evidence="7">TGF beta receptor associated protein 1</fullName>
    </submittedName>
</protein>
<dbReference type="InterPro" id="IPR032914">
    <property type="entry name" value="Vam6/VPS39/TRAP1"/>
</dbReference>
<evidence type="ECO:0000256" key="3">
    <source>
        <dbReference type="ARBA" id="ARBA00022490"/>
    </source>
</evidence>
<comment type="caution">
    <text evidence="7">The sequence shown here is derived from an EMBL/GenBank/DDBJ whole genome shotgun (WGS) entry which is preliminary data.</text>
</comment>
<keyword evidence="8" id="KW-1185">Reference proteome</keyword>
<dbReference type="PANTHER" id="PTHR12894:SF27">
    <property type="entry name" value="TRANSFORMING GROWTH FACTOR-BETA RECEPTOR-ASSOCIATED PROTEIN 1"/>
    <property type="match status" value="1"/>
</dbReference>
<dbReference type="InterPro" id="IPR001180">
    <property type="entry name" value="CNH_dom"/>
</dbReference>
<dbReference type="PROSITE" id="PS50219">
    <property type="entry name" value="CNH"/>
    <property type="match status" value="1"/>
</dbReference>
<feature type="compositionally biased region" description="Pro residues" evidence="5">
    <location>
        <begin position="246"/>
        <end position="257"/>
    </location>
</feature>
<keyword evidence="7" id="KW-0675">Receptor</keyword>
<feature type="compositionally biased region" description="Polar residues" evidence="5">
    <location>
        <begin position="282"/>
        <end position="303"/>
    </location>
</feature>
<evidence type="ECO:0000256" key="2">
    <source>
        <dbReference type="ARBA" id="ARBA00022448"/>
    </source>
</evidence>